<reference evidence="1 4" key="3">
    <citation type="submission" date="2020-05" db="EMBL/GenBank/DDBJ databases">
        <authorList>
            <person name="Petersen J."/>
            <person name="Sayavedra L."/>
        </authorList>
    </citation>
    <scope>NUCLEOTIDE SEQUENCE [LARGE SCALE GENOMIC DNA]</scope>
    <source>
        <strain evidence="1">B thermophilus SOXS</strain>
    </source>
</reference>
<reference evidence="2" key="2">
    <citation type="journal article" date="2017" name="Stand. Genomic Sci.">
        <title>Genome sequence of the sulfur-oxidizing Bathymodiolus thermophilus gill endosymbiont.</title>
        <authorList>
            <person name="Ponnudurai R."/>
            <person name="Sayavedra L."/>
            <person name="Kleiner M."/>
            <person name="Heiden S.E."/>
            <person name="Thurmer A."/>
            <person name="Felbeck H."/>
            <person name="Schluter R."/>
            <person name="Sievert S.M."/>
            <person name="Daniel R."/>
            <person name="Schweder T."/>
            <person name="Markert S."/>
        </authorList>
    </citation>
    <scope>NUCLEOTIDE SEQUENCE</scope>
    <source>
        <strain evidence="2">BAT/CrabSpa'14</strain>
    </source>
</reference>
<accession>A0A1J5UL82</accession>
<dbReference type="RefSeq" id="WP_071563933.1">
    <property type="nucleotide sequence ID" value="NZ_CAESAQ020000095.1"/>
</dbReference>
<dbReference type="EMBL" id="CAESAQ020000095">
    <property type="protein sequence ID" value="CAB5505973.1"/>
    <property type="molecule type" value="Genomic_DNA"/>
</dbReference>
<comment type="caution">
    <text evidence="2">The sequence shown here is derived from an EMBL/GenBank/DDBJ whole genome shotgun (WGS) entry which is preliminary data.</text>
</comment>
<evidence type="ECO:0000313" key="2">
    <source>
        <dbReference type="EMBL" id="OIR25015.1"/>
    </source>
</evidence>
<sequence length="85" mass="10295">MALNINKQNKTTSIKLVCEVCNISKSTYYHKPKLSDENTIIADWLPRLVTAHKRWGFKLCYLYLRNIKDFKWNYKVFTEYTENWN</sequence>
<gene>
    <name evidence="2" type="ORF">BGC33_05240</name>
    <name evidence="1" type="ORF">THERMOS_2219</name>
</gene>
<dbReference type="Proteomes" id="UP000643672">
    <property type="component" value="Unassembled WGS sequence"/>
</dbReference>
<protein>
    <recommendedName>
        <fullName evidence="5">Transposase</fullName>
    </recommendedName>
</protein>
<dbReference type="AlphaFoldDB" id="A0A1J5UL82"/>
<name>A0A1J5UL82_9GAMM</name>
<keyword evidence="4" id="KW-1185">Reference proteome</keyword>
<reference evidence="3" key="1">
    <citation type="submission" date="2016-09" db="EMBL/GenBank/DDBJ databases">
        <title>Genome Sequence of Bathymodiolus thermophilus sulfur-oxidizing gill endosymbiont.</title>
        <authorList>
            <person name="Ponnudurai R."/>
            <person name="Kleiner M."/>
            <person name="Sayavedra L."/>
            <person name="Thuermer A."/>
            <person name="Felbeck H."/>
            <person name="Schlueter R."/>
            <person name="Schweder T."/>
            <person name="Markert S."/>
        </authorList>
    </citation>
    <scope>NUCLEOTIDE SEQUENCE [LARGE SCALE GENOMIC DNA]</scope>
    <source>
        <strain evidence="3">BAT/CrabSpa'14</strain>
    </source>
</reference>
<dbReference type="OrthoDB" id="9774685at2"/>
<organism evidence="2 3">
    <name type="scientific">Bathymodiolus thermophilus thioautotrophic gill symbiont</name>
    <dbReference type="NCBI Taxonomy" id="2360"/>
    <lineage>
        <taxon>Bacteria</taxon>
        <taxon>Pseudomonadati</taxon>
        <taxon>Pseudomonadota</taxon>
        <taxon>Gammaproteobacteria</taxon>
        <taxon>sulfur-oxidizing symbionts</taxon>
    </lineage>
</organism>
<proteinExistence type="predicted"/>
<evidence type="ECO:0000313" key="4">
    <source>
        <dbReference type="Proteomes" id="UP000643672"/>
    </source>
</evidence>
<evidence type="ECO:0008006" key="5">
    <source>
        <dbReference type="Google" id="ProtNLM"/>
    </source>
</evidence>
<evidence type="ECO:0000313" key="3">
    <source>
        <dbReference type="Proteomes" id="UP000182798"/>
    </source>
</evidence>
<dbReference type="EMBL" id="MIQH01000436">
    <property type="protein sequence ID" value="OIR25015.1"/>
    <property type="molecule type" value="Genomic_DNA"/>
</dbReference>
<dbReference type="Proteomes" id="UP000182798">
    <property type="component" value="Unassembled WGS sequence"/>
</dbReference>
<evidence type="ECO:0000313" key="1">
    <source>
        <dbReference type="EMBL" id="CAB5505973.1"/>
    </source>
</evidence>